<evidence type="ECO:0000256" key="5">
    <source>
        <dbReference type="SAM" id="MobiDB-lite"/>
    </source>
</evidence>
<gene>
    <name evidence="6" type="ORF">OKIOD_LOCUS15539</name>
</gene>
<feature type="region of interest" description="Disordered" evidence="5">
    <location>
        <begin position="92"/>
        <end position="120"/>
    </location>
</feature>
<feature type="compositionally biased region" description="Basic and acidic residues" evidence="5">
    <location>
        <begin position="1"/>
        <end position="13"/>
    </location>
</feature>
<evidence type="ECO:0000313" key="6">
    <source>
        <dbReference type="EMBL" id="CAG5112576.1"/>
    </source>
</evidence>
<keyword evidence="4" id="KW-0131">Cell cycle</keyword>
<accession>A0ABN7T4I9</accession>
<evidence type="ECO:0000256" key="1">
    <source>
        <dbReference type="ARBA" id="ARBA00010520"/>
    </source>
</evidence>
<evidence type="ECO:0000256" key="3">
    <source>
        <dbReference type="ARBA" id="ARBA00023272"/>
    </source>
</evidence>
<dbReference type="EMBL" id="OU015567">
    <property type="protein sequence ID" value="CAG5112576.1"/>
    <property type="molecule type" value="Genomic_DNA"/>
</dbReference>
<proteinExistence type="inferred from homology"/>
<name>A0ABN7T4I9_OIKDI</name>
<feature type="compositionally biased region" description="Polar residues" evidence="5">
    <location>
        <begin position="106"/>
        <end position="120"/>
    </location>
</feature>
<organism evidence="6 7">
    <name type="scientific">Oikopleura dioica</name>
    <name type="common">Tunicate</name>
    <dbReference type="NCBI Taxonomy" id="34765"/>
    <lineage>
        <taxon>Eukaryota</taxon>
        <taxon>Metazoa</taxon>
        <taxon>Chordata</taxon>
        <taxon>Tunicata</taxon>
        <taxon>Appendicularia</taxon>
        <taxon>Copelata</taxon>
        <taxon>Oikopleuridae</taxon>
        <taxon>Oikopleura</taxon>
    </lineage>
</organism>
<protein>
    <submittedName>
        <fullName evidence="6">Oidioi.mRNA.OKI2018_I69.chr2.g6774.t1.cds</fullName>
    </submittedName>
</protein>
<feature type="region of interest" description="Disordered" evidence="5">
    <location>
        <begin position="1"/>
        <end position="26"/>
    </location>
</feature>
<dbReference type="Proteomes" id="UP001158576">
    <property type="component" value="Chromosome 2"/>
</dbReference>
<reference evidence="6 7" key="1">
    <citation type="submission" date="2021-04" db="EMBL/GenBank/DDBJ databases">
        <authorList>
            <person name="Bliznina A."/>
        </authorList>
    </citation>
    <scope>NUCLEOTIDE SEQUENCE [LARGE SCALE GENOMIC DNA]</scope>
</reference>
<dbReference type="InterPro" id="IPR006760">
    <property type="entry name" value="Endosulphine"/>
</dbReference>
<keyword evidence="4" id="KW-0963">Cytoplasm</keyword>
<keyword evidence="7" id="KW-1185">Reference proteome</keyword>
<keyword evidence="4" id="KW-0132">Cell division</keyword>
<dbReference type="Pfam" id="PF04667">
    <property type="entry name" value="Endosulfine"/>
    <property type="match status" value="1"/>
</dbReference>
<comment type="similarity">
    <text evidence="1 4">Belongs to the endosulfine family.</text>
</comment>
<evidence type="ECO:0000256" key="2">
    <source>
        <dbReference type="ARBA" id="ARBA00022776"/>
    </source>
</evidence>
<sequence>MADQENNHDELKAQENQLRSKYGNIDKRKGNAMLMKKLQGKNKQYFDSGDYNMKSGKKAANPMANPLAAKTVPNMPGGELPPVIRRESLTTANQPTAEQMAALQQRRGSQVSALALSNSN</sequence>
<keyword evidence="3 4" id="KW-0650">Protein phosphatase inhibitor</keyword>
<keyword evidence="2 4" id="KW-0498">Mitosis</keyword>
<evidence type="ECO:0000313" key="7">
    <source>
        <dbReference type="Proteomes" id="UP001158576"/>
    </source>
</evidence>
<comment type="subcellular location">
    <subcellularLocation>
        <location evidence="4">Cytoplasm</location>
    </subcellularLocation>
</comment>
<evidence type="ECO:0000256" key="4">
    <source>
        <dbReference type="RuleBase" id="RU363120"/>
    </source>
</evidence>
<comment type="function">
    <text evidence="4">Protein phosphatase inhibitor that specifically inhibits protein phosphatase 2A (PP2A) during mitosis.</text>
</comment>